<organism evidence="1 2">
    <name type="scientific">Tardiphaga robiniae</name>
    <dbReference type="NCBI Taxonomy" id="943830"/>
    <lineage>
        <taxon>Bacteria</taxon>
        <taxon>Pseudomonadati</taxon>
        <taxon>Pseudomonadota</taxon>
        <taxon>Alphaproteobacteria</taxon>
        <taxon>Hyphomicrobiales</taxon>
        <taxon>Nitrobacteraceae</taxon>
        <taxon>Tardiphaga</taxon>
    </lineage>
</organism>
<dbReference type="RefSeq" id="WP_139285903.1">
    <property type="nucleotide sequence ID" value="NZ_CP050292.1"/>
</dbReference>
<accession>A0A7G6TSY1</accession>
<protein>
    <submittedName>
        <fullName evidence="1">Uncharacterized protein</fullName>
    </submittedName>
</protein>
<dbReference type="AlphaFoldDB" id="A0A7G6TSY1"/>
<dbReference type="Proteomes" id="UP000515291">
    <property type="component" value="Chromosome"/>
</dbReference>
<evidence type="ECO:0000313" key="1">
    <source>
        <dbReference type="EMBL" id="QND69863.1"/>
    </source>
</evidence>
<reference evidence="2" key="1">
    <citation type="journal article" date="2020" name="Mol. Plant Microbe">
        <title>Rhizobial microsymbionts of the narrowly endemic Oxytropis species growing in Kamchatka are characterized by significant genetic diversity and possess a set of genes that are associated with T3SS and T6SS secretion systems and can affect the development of symbiosis.</title>
        <authorList>
            <person name="Safronova V."/>
            <person name="Guro P."/>
            <person name="Sazanova A."/>
            <person name="Kuznetsova I."/>
            <person name="Belimov A."/>
            <person name="Yakubov V."/>
            <person name="Chirak E."/>
            <person name="Afonin A."/>
            <person name="Gogolev Y."/>
            <person name="Andronov E."/>
            <person name="Tikhonovich I."/>
        </authorList>
    </citation>
    <scope>NUCLEOTIDE SEQUENCE [LARGE SCALE GENOMIC DNA]</scope>
    <source>
        <strain evidence="2">581</strain>
    </source>
</reference>
<sequence length="75" mass="8538">MGKTETTPTEIIRMISAEATRLIGPWPSNLDIFVFRVDDSWECLITPTNNPTEAKFRDVALQIGLSLERSFKLRV</sequence>
<name>A0A7G6TSY1_9BRAD</name>
<gene>
    <name evidence="1" type="ORF">HB776_00345</name>
</gene>
<dbReference type="EMBL" id="CP050292">
    <property type="protein sequence ID" value="QND69863.1"/>
    <property type="molecule type" value="Genomic_DNA"/>
</dbReference>
<proteinExistence type="predicted"/>
<dbReference type="KEGG" id="trb:HB776_00345"/>
<evidence type="ECO:0000313" key="2">
    <source>
        <dbReference type="Proteomes" id="UP000515291"/>
    </source>
</evidence>